<dbReference type="EMBL" id="JANHOG010000362">
    <property type="protein sequence ID" value="KAJ3555130.1"/>
    <property type="molecule type" value="Genomic_DNA"/>
</dbReference>
<sequence>MAFTRRLRIALWTVALTGPPLLYLRSYIRRLEQKYPPLPPDLFTTLACRTPRQEGQRTPYVDVYGARVPISSLLASDKRSGRHTAPITSHNEPSLEELWSRSFISSRAMRLEGALVKGGPLLPDDVAENGFRLGQSLLGGILHVLRTPSAGSPLLAEWHMPSHVTGFFERIAAWGYPWRLMDGGRHEWSVQQTDDGEVEVRFAAAHDYKVVQEEGSAGKIIPRWVLRLHRAYARFLLDEVVEQLRAQAIEKET</sequence>
<evidence type="ECO:0000313" key="1">
    <source>
        <dbReference type="EMBL" id="KAJ3555130.1"/>
    </source>
</evidence>
<comment type="caution">
    <text evidence="1">The sequence shown here is derived from an EMBL/GenBank/DDBJ whole genome shotgun (WGS) entry which is preliminary data.</text>
</comment>
<name>A0ACC1T7V0_9APHY</name>
<gene>
    <name evidence="1" type="ORF">NM688_g2746</name>
</gene>
<proteinExistence type="predicted"/>
<keyword evidence="2" id="KW-1185">Reference proteome</keyword>
<accession>A0ACC1T7V0</accession>
<reference evidence="1" key="1">
    <citation type="submission" date="2022-07" db="EMBL/GenBank/DDBJ databases">
        <title>Genome Sequence of Phlebia brevispora.</title>
        <authorList>
            <person name="Buettner E."/>
        </authorList>
    </citation>
    <scope>NUCLEOTIDE SEQUENCE</scope>
    <source>
        <strain evidence="1">MPL23</strain>
    </source>
</reference>
<organism evidence="1 2">
    <name type="scientific">Phlebia brevispora</name>
    <dbReference type="NCBI Taxonomy" id="194682"/>
    <lineage>
        <taxon>Eukaryota</taxon>
        <taxon>Fungi</taxon>
        <taxon>Dikarya</taxon>
        <taxon>Basidiomycota</taxon>
        <taxon>Agaricomycotina</taxon>
        <taxon>Agaricomycetes</taxon>
        <taxon>Polyporales</taxon>
        <taxon>Meruliaceae</taxon>
        <taxon>Phlebia</taxon>
    </lineage>
</organism>
<dbReference type="Proteomes" id="UP001148662">
    <property type="component" value="Unassembled WGS sequence"/>
</dbReference>
<evidence type="ECO:0000313" key="2">
    <source>
        <dbReference type="Proteomes" id="UP001148662"/>
    </source>
</evidence>
<protein>
    <submittedName>
        <fullName evidence="1">Uncharacterized protein</fullName>
    </submittedName>
</protein>